<gene>
    <name evidence="1" type="ORF">SAMN04488691_101213</name>
</gene>
<proteinExistence type="predicted"/>
<name>A0A1H7G9I7_HALLR</name>
<protein>
    <submittedName>
        <fullName evidence="1">Uncharacterized protein</fullName>
    </submittedName>
</protein>
<evidence type="ECO:0000313" key="2">
    <source>
        <dbReference type="Proteomes" id="UP000183894"/>
    </source>
</evidence>
<dbReference type="Proteomes" id="UP000183894">
    <property type="component" value="Unassembled WGS sequence"/>
</dbReference>
<dbReference type="AlphaFoldDB" id="A0A1H7G9I7"/>
<organism evidence="1 2">
    <name type="scientific">Haloferax larsenii</name>
    <dbReference type="NCBI Taxonomy" id="302484"/>
    <lineage>
        <taxon>Archaea</taxon>
        <taxon>Methanobacteriati</taxon>
        <taxon>Methanobacteriota</taxon>
        <taxon>Stenosarchaea group</taxon>
        <taxon>Halobacteria</taxon>
        <taxon>Halobacteriales</taxon>
        <taxon>Haloferacaceae</taxon>
        <taxon>Haloferax</taxon>
    </lineage>
</organism>
<sequence length="76" mass="8842">MVVWLLNSFLHYSSTTQIWIERVSRTLYFKGWISLDTGFGNTPVPFTVKAPLSEDQIKHDFQQAKNDFEEGFSLLD</sequence>
<reference evidence="1 2" key="1">
    <citation type="submission" date="2016-10" db="EMBL/GenBank/DDBJ databases">
        <authorList>
            <person name="de Groot N.N."/>
        </authorList>
    </citation>
    <scope>NUCLEOTIDE SEQUENCE [LARGE SCALE GENOMIC DNA]</scope>
    <source>
        <strain evidence="1 2">CDM_5</strain>
    </source>
</reference>
<dbReference type="EMBL" id="FOAD01000001">
    <property type="protein sequence ID" value="SEK33140.1"/>
    <property type="molecule type" value="Genomic_DNA"/>
</dbReference>
<accession>A0A1H7G9I7</accession>
<evidence type="ECO:0000313" key="1">
    <source>
        <dbReference type="EMBL" id="SEK33140.1"/>
    </source>
</evidence>